<evidence type="ECO:0000313" key="2">
    <source>
        <dbReference type="Proteomes" id="UP000588068"/>
    </source>
</evidence>
<dbReference type="RefSeq" id="WP_184334064.1">
    <property type="nucleotide sequence ID" value="NZ_JACHHZ010000004.1"/>
</dbReference>
<dbReference type="SUPFAM" id="SSF51905">
    <property type="entry name" value="FAD/NAD(P)-binding domain"/>
    <property type="match status" value="1"/>
</dbReference>
<reference evidence="1 2" key="1">
    <citation type="submission" date="2020-08" db="EMBL/GenBank/DDBJ databases">
        <title>Genomic Encyclopedia of Type Strains, Phase IV (KMG-IV): sequencing the most valuable type-strain genomes for metagenomic binning, comparative biology and taxonomic classification.</title>
        <authorList>
            <person name="Goeker M."/>
        </authorList>
    </citation>
    <scope>NUCLEOTIDE SEQUENCE [LARGE SCALE GENOMIC DNA]</scope>
    <source>
        <strain evidence="1 2">DSM 26723</strain>
    </source>
</reference>
<dbReference type="InterPro" id="IPR006311">
    <property type="entry name" value="TAT_signal"/>
</dbReference>
<sequence>MPERSDKTLGMHRVIARRDFLQGAAIGVGGWLAGGLSPELLAATESLSEQDRAGYYPPARMGLRGSHPGSFESAHLLRDTSRVDETTAIDTRETYDLIVVGAGISGLAAAHYFHANAPRGARVLVLDNHDDFGGHAKRNEFRVNGRTHLMNGGTLMIESPRPYGAVAADLMRTLGVDAKALDEGCTKGDFYDSLGLHPGVFFDRETFGTDRLVARKGEDRAATAAYLAQAPLSEAVRRDILRIEHGEQDYFPGLTSAQKKDRLSRMSYERYLLDIVKADPGVLPYYLHATDGWWGCGIDAISALDCWGTWYPGFQGLDLESGSTRRMGFTPSGFADTGGSGTFHYPDGNASIARLLVRRLIPGSIAGRDARDIVTATADYSKLDRPDNRTRIRLNSTALRVRNEGNGVAALYSRDGKLLKARASHCVLACWNMMIPYLCPELPAAQKAALHQLIKTPLVYASVALRNWRAFHKLGVHRIDSPGGYFSSIELNEAVEIGGYRTVTTPDEPILIRMVRTPAQYGLPEREQHRAGRAELLATPFETFERNIRDQLGRALSAGGFDPARDIEGIAVNRWPHGYAPEYNCLVDGDTPPDRLPNIAGRKRFGRIAIANSDSAMAAYTDAAIEQAHRAVKELLG</sequence>
<keyword evidence="2" id="KW-1185">Reference proteome</keyword>
<name>A0A841HRZ2_9GAMM</name>
<proteinExistence type="predicted"/>
<dbReference type="Gene3D" id="3.50.50.60">
    <property type="entry name" value="FAD/NAD(P)-binding domain"/>
    <property type="match status" value="1"/>
</dbReference>
<gene>
    <name evidence="1" type="ORF">HNQ60_003542</name>
</gene>
<dbReference type="Proteomes" id="UP000588068">
    <property type="component" value="Unassembled WGS sequence"/>
</dbReference>
<dbReference type="Pfam" id="PF13450">
    <property type="entry name" value="NAD_binding_8"/>
    <property type="match status" value="1"/>
</dbReference>
<keyword evidence="1" id="KW-0560">Oxidoreductase</keyword>
<dbReference type="PANTHER" id="PTHR42923:SF3">
    <property type="entry name" value="PROTOPORPHYRINOGEN OXIDASE"/>
    <property type="match status" value="1"/>
</dbReference>
<dbReference type="AlphaFoldDB" id="A0A841HRZ2"/>
<dbReference type="InterPro" id="IPR036188">
    <property type="entry name" value="FAD/NAD-bd_sf"/>
</dbReference>
<dbReference type="EC" id="1.5.99.6" evidence="1"/>
<protein>
    <submittedName>
        <fullName evidence="1">Spermidine dehydrogenase</fullName>
        <ecNumber evidence="1">1.5.99.6</ecNumber>
    </submittedName>
</protein>
<dbReference type="PANTHER" id="PTHR42923">
    <property type="entry name" value="PROTOPORPHYRINOGEN OXIDASE"/>
    <property type="match status" value="1"/>
</dbReference>
<accession>A0A841HRZ2</accession>
<evidence type="ECO:0000313" key="1">
    <source>
        <dbReference type="EMBL" id="MBB6094655.1"/>
    </source>
</evidence>
<dbReference type="InterPro" id="IPR050464">
    <property type="entry name" value="Zeta_carotene_desat/Oxidored"/>
</dbReference>
<dbReference type="EMBL" id="JACHHZ010000004">
    <property type="protein sequence ID" value="MBB6094655.1"/>
    <property type="molecule type" value="Genomic_DNA"/>
</dbReference>
<organism evidence="1 2">
    <name type="scientific">Povalibacter uvarum</name>
    <dbReference type="NCBI Taxonomy" id="732238"/>
    <lineage>
        <taxon>Bacteria</taxon>
        <taxon>Pseudomonadati</taxon>
        <taxon>Pseudomonadota</taxon>
        <taxon>Gammaproteobacteria</taxon>
        <taxon>Steroidobacterales</taxon>
        <taxon>Steroidobacteraceae</taxon>
        <taxon>Povalibacter</taxon>
    </lineage>
</organism>
<dbReference type="PROSITE" id="PS51318">
    <property type="entry name" value="TAT"/>
    <property type="match status" value="1"/>
</dbReference>
<dbReference type="GO" id="GO:0050289">
    <property type="term" value="F:spermidine dehydrogenase activity"/>
    <property type="evidence" value="ECO:0007669"/>
    <property type="project" value="UniProtKB-EC"/>
</dbReference>
<comment type="caution">
    <text evidence="1">The sequence shown here is derived from an EMBL/GenBank/DDBJ whole genome shotgun (WGS) entry which is preliminary data.</text>
</comment>